<feature type="signal peptide" evidence="2">
    <location>
        <begin position="1"/>
        <end position="31"/>
    </location>
</feature>
<evidence type="ECO:0000313" key="4">
    <source>
        <dbReference type="Proteomes" id="UP000317940"/>
    </source>
</evidence>
<dbReference type="AlphaFoldDB" id="A0A561SER0"/>
<dbReference type="RefSeq" id="WP_145911296.1">
    <property type="nucleotide sequence ID" value="NZ_BAAAMZ010000005.1"/>
</dbReference>
<keyword evidence="2" id="KW-0732">Signal</keyword>
<name>A0A561SER0_9ACTN</name>
<reference evidence="3 4" key="1">
    <citation type="submission" date="2019-06" db="EMBL/GenBank/DDBJ databases">
        <title>Sequencing the genomes of 1000 actinobacteria strains.</title>
        <authorList>
            <person name="Klenk H.-P."/>
        </authorList>
    </citation>
    <scope>NUCLEOTIDE SEQUENCE [LARGE SCALE GENOMIC DNA]</scope>
    <source>
        <strain evidence="3 4">DSM 44826</strain>
    </source>
</reference>
<dbReference type="OrthoDB" id="4220845at2"/>
<dbReference type="PROSITE" id="PS51257">
    <property type="entry name" value="PROKAR_LIPOPROTEIN"/>
    <property type="match status" value="1"/>
</dbReference>
<accession>A0A561SER0</accession>
<feature type="chain" id="PRO_5039554755" evidence="2">
    <location>
        <begin position="32"/>
        <end position="253"/>
    </location>
</feature>
<protein>
    <submittedName>
        <fullName evidence="3">Uncharacterized protein</fullName>
    </submittedName>
</protein>
<feature type="region of interest" description="Disordered" evidence="1">
    <location>
        <begin position="50"/>
        <end position="128"/>
    </location>
</feature>
<gene>
    <name evidence="3" type="ORF">FHX73_16506</name>
</gene>
<dbReference type="Proteomes" id="UP000317940">
    <property type="component" value="Unassembled WGS sequence"/>
</dbReference>
<evidence type="ECO:0000256" key="1">
    <source>
        <dbReference type="SAM" id="MobiDB-lite"/>
    </source>
</evidence>
<organism evidence="3 4">
    <name type="scientific">Kitasatospora viridis</name>
    <dbReference type="NCBI Taxonomy" id="281105"/>
    <lineage>
        <taxon>Bacteria</taxon>
        <taxon>Bacillati</taxon>
        <taxon>Actinomycetota</taxon>
        <taxon>Actinomycetes</taxon>
        <taxon>Kitasatosporales</taxon>
        <taxon>Streptomycetaceae</taxon>
        <taxon>Kitasatospora</taxon>
    </lineage>
</organism>
<evidence type="ECO:0000256" key="2">
    <source>
        <dbReference type="SAM" id="SignalP"/>
    </source>
</evidence>
<feature type="compositionally biased region" description="Low complexity" evidence="1">
    <location>
        <begin position="50"/>
        <end position="83"/>
    </location>
</feature>
<keyword evidence="4" id="KW-1185">Reference proteome</keyword>
<proteinExistence type="predicted"/>
<comment type="caution">
    <text evidence="3">The sequence shown here is derived from an EMBL/GenBank/DDBJ whole genome shotgun (WGS) entry which is preliminary data.</text>
</comment>
<evidence type="ECO:0000313" key="3">
    <source>
        <dbReference type="EMBL" id="TWF73355.1"/>
    </source>
</evidence>
<dbReference type="EMBL" id="VIWT01000006">
    <property type="protein sequence ID" value="TWF73355.1"/>
    <property type="molecule type" value="Genomic_DNA"/>
</dbReference>
<sequence>MPLSATRRTPAVRTLAGTVLTAALLVPAATACSSTSGSHGAAAPSAAVSVAPAGSPLPASSLPASSLPASSLPADTASAAAPGRPTGSPATRSPTAAPGTPAANRTAPPSGTGKGASPAGTQPLPDGSTAQIQQLGELHYLAKIVHDGQVYGTVEANGHDAGVDANDMFVVLAMDGTVHAWMGGAQQGPGTFQLAGGWTAEVTKVGDLHYRAKILGGDGSVDGTLDADQHDAGLDANGVYLVLGVGGEISAHE</sequence>